<reference evidence="2" key="1">
    <citation type="journal article" date="2022" name="Plant J.">
        <title>Strategies of tolerance reflected in two North American maple genomes.</title>
        <authorList>
            <person name="McEvoy S.L."/>
            <person name="Sezen U.U."/>
            <person name="Trouern-Trend A."/>
            <person name="McMahon S.M."/>
            <person name="Schaberg P.G."/>
            <person name="Yang J."/>
            <person name="Wegrzyn J.L."/>
            <person name="Swenson N.G."/>
        </authorList>
    </citation>
    <scope>NUCLEOTIDE SEQUENCE</scope>
    <source>
        <strain evidence="2">NS2018</strain>
    </source>
</reference>
<evidence type="ECO:0000313" key="2">
    <source>
        <dbReference type="EMBL" id="KAK0570658.1"/>
    </source>
</evidence>
<dbReference type="EMBL" id="JAUESC010000388">
    <property type="protein sequence ID" value="KAK0570658.1"/>
    <property type="molecule type" value="Genomic_DNA"/>
</dbReference>
<comment type="caution">
    <text evidence="2">The sequence shown here is derived from an EMBL/GenBank/DDBJ whole genome shotgun (WGS) entry which is preliminary data.</text>
</comment>
<protein>
    <submittedName>
        <fullName evidence="2">Uncharacterized protein</fullName>
    </submittedName>
</protein>
<keyword evidence="3" id="KW-1185">Reference proteome</keyword>
<evidence type="ECO:0000313" key="3">
    <source>
        <dbReference type="Proteomes" id="UP001168877"/>
    </source>
</evidence>
<evidence type="ECO:0000256" key="1">
    <source>
        <dbReference type="SAM" id="MobiDB-lite"/>
    </source>
</evidence>
<name>A0AA39VAJ6_ACESA</name>
<dbReference type="Proteomes" id="UP001168877">
    <property type="component" value="Unassembled WGS sequence"/>
</dbReference>
<gene>
    <name evidence="2" type="ORF">LWI29_004550</name>
</gene>
<feature type="region of interest" description="Disordered" evidence="1">
    <location>
        <begin position="77"/>
        <end position="98"/>
    </location>
</feature>
<accession>A0AA39VAJ6</accession>
<sequence>MPKLLILIAKIGTSSGQQRLHFVRQQATSTSIISRRFFSSFSPGAVTSFSPAAGDFLLPSSPGDSLLLLRRLHLSFPSSPPTSPSVIETKSLVRYNTP</sequence>
<dbReference type="AlphaFoldDB" id="A0AA39VAJ6"/>
<proteinExistence type="predicted"/>
<organism evidence="2 3">
    <name type="scientific">Acer saccharum</name>
    <name type="common">Sugar maple</name>
    <dbReference type="NCBI Taxonomy" id="4024"/>
    <lineage>
        <taxon>Eukaryota</taxon>
        <taxon>Viridiplantae</taxon>
        <taxon>Streptophyta</taxon>
        <taxon>Embryophyta</taxon>
        <taxon>Tracheophyta</taxon>
        <taxon>Spermatophyta</taxon>
        <taxon>Magnoliopsida</taxon>
        <taxon>eudicotyledons</taxon>
        <taxon>Gunneridae</taxon>
        <taxon>Pentapetalae</taxon>
        <taxon>rosids</taxon>
        <taxon>malvids</taxon>
        <taxon>Sapindales</taxon>
        <taxon>Sapindaceae</taxon>
        <taxon>Hippocastanoideae</taxon>
        <taxon>Acereae</taxon>
        <taxon>Acer</taxon>
    </lineage>
</organism>
<reference evidence="2" key="2">
    <citation type="submission" date="2023-06" db="EMBL/GenBank/DDBJ databases">
        <authorList>
            <person name="Swenson N.G."/>
            <person name="Wegrzyn J.L."/>
            <person name="Mcevoy S.L."/>
        </authorList>
    </citation>
    <scope>NUCLEOTIDE SEQUENCE</scope>
    <source>
        <strain evidence="2">NS2018</strain>
        <tissue evidence="2">Leaf</tissue>
    </source>
</reference>